<feature type="compositionally biased region" description="Basic and acidic residues" evidence="34">
    <location>
        <begin position="1632"/>
        <end position="1648"/>
    </location>
</feature>
<evidence type="ECO:0000256" key="27">
    <source>
        <dbReference type="ARBA" id="ARBA00031900"/>
    </source>
</evidence>
<evidence type="ECO:0000256" key="25">
    <source>
        <dbReference type="ARBA" id="ARBA00023187"/>
    </source>
</evidence>
<feature type="compositionally biased region" description="Basic and acidic residues" evidence="34">
    <location>
        <begin position="2768"/>
        <end position="2790"/>
    </location>
</feature>
<dbReference type="Pfam" id="PF00076">
    <property type="entry name" value="RRM_1"/>
    <property type="match status" value="3"/>
</dbReference>
<evidence type="ECO:0000256" key="3">
    <source>
        <dbReference type="ARBA" id="ARBA00004613"/>
    </source>
</evidence>
<evidence type="ECO:0000256" key="33">
    <source>
        <dbReference type="PROSITE-ProRule" id="PRU00176"/>
    </source>
</evidence>
<dbReference type="CDD" id="cd12632">
    <property type="entry name" value="RRM1_CELF3_4_5_6"/>
    <property type="match status" value="1"/>
</dbReference>
<keyword evidence="26" id="KW-0539">Nucleus</keyword>
<dbReference type="Gene3D" id="6.10.250.2560">
    <property type="match status" value="1"/>
</dbReference>
<feature type="compositionally biased region" description="Polar residues" evidence="34">
    <location>
        <begin position="198"/>
        <end position="211"/>
    </location>
</feature>
<evidence type="ECO:0000256" key="1">
    <source>
        <dbReference type="ARBA" id="ARBA00004123"/>
    </source>
</evidence>
<evidence type="ECO:0000256" key="12">
    <source>
        <dbReference type="ARBA" id="ARBA00022598"/>
    </source>
</evidence>
<evidence type="ECO:0000256" key="9">
    <source>
        <dbReference type="ARBA" id="ARBA00022490"/>
    </source>
</evidence>
<dbReference type="FunFam" id="3.30.930.10:FF:000002">
    <property type="entry name" value="Threonine--tRNA ligase"/>
    <property type="match status" value="1"/>
</dbReference>
<dbReference type="SUPFAM" id="SSF82895">
    <property type="entry name" value="TSP-1 type 1 repeat"/>
    <property type="match status" value="6"/>
</dbReference>
<dbReference type="InterPro" id="IPR002483">
    <property type="entry name" value="PWI_dom"/>
</dbReference>
<comment type="function">
    <text evidence="29">Plays a role in pre-mRNA splicing as component of the U4/U6-U5 tri-snRNP complex that is involved in spliceosome assembly, and as component of the precatalytic spliceosome (spliceosome B complex).</text>
</comment>
<dbReference type="Gene3D" id="2.60.120.830">
    <property type="match status" value="1"/>
</dbReference>
<comment type="caution">
    <text evidence="40">The sequence shown here is derived from an EMBL/GenBank/DDBJ whole genome shotgun (WGS) entry which is preliminary data.</text>
</comment>
<keyword evidence="23" id="KW-0007">Acetylation</keyword>
<dbReference type="Pfam" id="PF04818">
    <property type="entry name" value="CID"/>
    <property type="match status" value="1"/>
</dbReference>
<dbReference type="PRINTS" id="PR01047">
    <property type="entry name" value="TRNASYNTHTHR"/>
</dbReference>
<evidence type="ECO:0000256" key="7">
    <source>
        <dbReference type="ARBA" id="ARBA00016514"/>
    </source>
</evidence>
<evidence type="ECO:0000256" key="11">
    <source>
        <dbReference type="ARBA" id="ARBA00022553"/>
    </source>
</evidence>
<feature type="compositionally biased region" description="Low complexity" evidence="34">
    <location>
        <begin position="1"/>
        <end position="27"/>
    </location>
</feature>
<evidence type="ECO:0000256" key="13">
    <source>
        <dbReference type="ARBA" id="ARBA00022664"/>
    </source>
</evidence>
<evidence type="ECO:0000256" key="30">
    <source>
        <dbReference type="ARBA" id="ARBA00049515"/>
    </source>
</evidence>
<dbReference type="InterPro" id="IPR006195">
    <property type="entry name" value="aa-tRNA-synth_II"/>
</dbReference>
<evidence type="ECO:0000313" key="40">
    <source>
        <dbReference type="EMBL" id="KAF0045445.1"/>
    </source>
</evidence>
<dbReference type="PROSITE" id="PS51391">
    <property type="entry name" value="CID"/>
    <property type="match status" value="1"/>
</dbReference>
<dbReference type="InterPro" id="IPR010294">
    <property type="entry name" value="ADAMTS_spacer1"/>
</dbReference>
<keyword evidence="13" id="KW-0507">mRNA processing</keyword>
<dbReference type="PROSITE" id="PS50092">
    <property type="entry name" value="TSP1"/>
    <property type="match status" value="6"/>
</dbReference>
<dbReference type="FunFam" id="3.30.70.330:FF:000010">
    <property type="entry name" value="CUGBP Elav-like family member 4 isoform 3"/>
    <property type="match status" value="1"/>
</dbReference>
<feature type="domain" description="Aminoacyl-transfer RNA synthetases class-II family profile" evidence="36">
    <location>
        <begin position="2185"/>
        <end position="2420"/>
    </location>
</feature>
<dbReference type="InterPro" id="IPR035979">
    <property type="entry name" value="RBD_domain_sf"/>
</dbReference>
<feature type="domain" description="RRM" evidence="35">
    <location>
        <begin position="3335"/>
        <end position="3415"/>
    </location>
</feature>
<dbReference type="InterPro" id="IPR045371">
    <property type="entry name" value="ADAMTS_CR_3"/>
</dbReference>
<feature type="compositionally biased region" description="Basic and acidic residues" evidence="34">
    <location>
        <begin position="1835"/>
        <end position="1856"/>
    </location>
</feature>
<dbReference type="InterPro" id="IPR034648">
    <property type="entry name" value="CELF3/4/5/6_RRM1"/>
</dbReference>
<evidence type="ECO:0000256" key="34">
    <source>
        <dbReference type="SAM" id="MobiDB-lite"/>
    </source>
</evidence>
<dbReference type="InterPro" id="IPR013881">
    <property type="entry name" value="Pre-mRNA_splic_Prp3_dom"/>
</dbReference>
<dbReference type="Pfam" id="PF00587">
    <property type="entry name" value="tRNA-synt_2b"/>
    <property type="match status" value="1"/>
</dbReference>
<feature type="domain" description="RRM" evidence="35">
    <location>
        <begin position="3573"/>
        <end position="3651"/>
    </location>
</feature>
<dbReference type="FunFam" id="3.30.70.330:FF:000060">
    <property type="entry name" value="CUGBP Elav-like family member 4"/>
    <property type="match status" value="1"/>
</dbReference>
<dbReference type="CDD" id="cd12639">
    <property type="entry name" value="RRM3_CELF3_4_5_6"/>
    <property type="match status" value="1"/>
</dbReference>
<protein>
    <recommendedName>
        <fullName evidence="32">Regulation of nuclear pre-mRNA domain-containing protein 2</fullName>
        <ecNumber evidence="6">6.1.1.3</ecNumber>
    </recommendedName>
    <alternativeName>
        <fullName evidence="28">Pre-mRNA-splicing factor 3</fullName>
    </alternativeName>
    <alternativeName>
        <fullName evidence="27">Threonyl-tRNA synthetase</fullName>
    </alternativeName>
    <alternativeName>
        <fullName evidence="7">U4/U6 small nuclear ribonucleoprotein Prp3</fullName>
    </alternativeName>
</protein>
<feature type="compositionally biased region" description="Basic residues" evidence="34">
    <location>
        <begin position="212"/>
        <end position="228"/>
    </location>
</feature>
<dbReference type="Pfam" id="PF06544">
    <property type="entry name" value="Prp3_C"/>
    <property type="match status" value="1"/>
</dbReference>
<dbReference type="GO" id="GO:0005681">
    <property type="term" value="C:spliceosomal complex"/>
    <property type="evidence" value="ECO:0007669"/>
    <property type="project" value="UniProtKB-KW"/>
</dbReference>
<keyword evidence="18" id="KW-0547">Nucleotide-binding</keyword>
<dbReference type="InterPro" id="IPR012675">
    <property type="entry name" value="Beta-grasp_dom_sf"/>
</dbReference>
<evidence type="ECO:0000256" key="32">
    <source>
        <dbReference type="ARBA" id="ARBA00067342"/>
    </source>
</evidence>
<keyword evidence="20" id="KW-0067">ATP-binding</keyword>
<gene>
    <name evidence="40" type="ORF">F2P81_001974</name>
</gene>
<feature type="compositionally biased region" description="Low complexity" evidence="34">
    <location>
        <begin position="1610"/>
        <end position="1628"/>
    </location>
</feature>
<dbReference type="SUPFAM" id="SSF48464">
    <property type="entry name" value="ENTH/VHS domain"/>
    <property type="match status" value="1"/>
</dbReference>
<evidence type="ECO:0000256" key="5">
    <source>
        <dbReference type="ARBA" id="ARBA00009621"/>
    </source>
</evidence>
<dbReference type="SMART" id="SM00209">
    <property type="entry name" value="TSP1"/>
    <property type="match status" value="6"/>
</dbReference>
<keyword evidence="22" id="KW-0648">Protein biosynthesis</keyword>
<feature type="compositionally biased region" description="Low complexity" evidence="34">
    <location>
        <begin position="1536"/>
        <end position="1559"/>
    </location>
</feature>
<name>A0A6A4TJS8_SCOMX</name>
<feature type="region of interest" description="Disordered" evidence="34">
    <location>
        <begin position="1"/>
        <end position="101"/>
    </location>
</feature>
<proteinExistence type="inferred from homology"/>
<dbReference type="CDD" id="cd24162">
    <property type="entry name" value="Prp3_C"/>
    <property type="match status" value="1"/>
</dbReference>
<dbReference type="InterPro" id="IPR006569">
    <property type="entry name" value="CID_dom"/>
</dbReference>
<dbReference type="Pfam" id="PF05986">
    <property type="entry name" value="ADAMTS_spacer1"/>
    <property type="match status" value="1"/>
</dbReference>
<dbReference type="CDD" id="cd12635">
    <property type="entry name" value="RRM2_CELF3_4_5_6"/>
    <property type="match status" value="1"/>
</dbReference>
<dbReference type="PROSITE" id="PS50862">
    <property type="entry name" value="AA_TRNA_LIGASE_II"/>
    <property type="match status" value="1"/>
</dbReference>
<keyword evidence="21 33" id="KW-0694">RNA-binding</keyword>
<keyword evidence="9" id="KW-0963">Cytoplasm</keyword>
<comment type="subunit">
    <text evidence="31">Associates with the RNA polymerase II complex.</text>
</comment>
<evidence type="ECO:0000256" key="28">
    <source>
        <dbReference type="ARBA" id="ARBA00032955"/>
    </source>
</evidence>
<dbReference type="Gene3D" id="3.30.980.10">
    <property type="entry name" value="Threonyl-trna Synthetase, Chain A, domain 2"/>
    <property type="match status" value="1"/>
</dbReference>
<feature type="region of interest" description="Disordered" evidence="34">
    <location>
        <begin position="198"/>
        <end position="370"/>
    </location>
</feature>
<evidence type="ECO:0000256" key="16">
    <source>
        <dbReference type="ARBA" id="ARBA00022729"/>
    </source>
</evidence>
<evidence type="ECO:0000256" key="6">
    <source>
        <dbReference type="ARBA" id="ARBA00013163"/>
    </source>
</evidence>
<feature type="compositionally biased region" description="Basic and acidic residues" evidence="34">
    <location>
        <begin position="1247"/>
        <end position="1286"/>
    </location>
</feature>
<dbReference type="InterPro" id="IPR012677">
    <property type="entry name" value="Nucleotide-bd_a/b_plait_sf"/>
</dbReference>
<evidence type="ECO:0000256" key="29">
    <source>
        <dbReference type="ARBA" id="ARBA00035603"/>
    </source>
</evidence>
<sequence length="3658" mass="402574">MQSQGSTSSQPSFDSLSSSDSLLLSDSDQVEDDTDVFLTDGSSSRVAAANGDRGSESPGSQWTCDGFTDKEEEEGSYRSEGAGRAADVGLSQVAPSSQTPKSHGDLLFAQKCAELQGFVRPLLELLNGLKRGRFDRGLSSFQQSVAMDRIQRIVGVLQKPNSGEKYLNTLIKVEMMLKLWFPQIPTLPVSAAPSIATSPARSLQETSSSTPPHKHRDQLHIPVKKRRLSWTGTDTPTPSPVLLRCPHIRGEEKRVKQDQDERDEPPPPPPTLGSDANQNSPDVALDSQLPEDTKGKDSDGGATLLPRTAWSPPPQIAKHPKNLMKEARCQIQPQSEGESETIAACQGQSQSAHVTHKPLPRLPDTPSDSANSVRAQYCYAHESGRGVHVNVDVNSLSQWDRRMSLPKREVEELRPWVERTVKKVLGFSEPTVVTAALHCVGKGLDKRKTIDQLRPFLDDSAGGFVERLFEALEESRSARGNKGAGDKNRKRELKDVFGDDDPGAKREPPEAGDGTVVKRKRTPRFQEVEEPEVIPGPPSESPGMLTKMQIKQMMEAATKQIEERKKQLSFSSPVPAGPSQMEASPVSRLLGNSTTAAAGASSIAPSQAASFMNDAIEKARKAAELQARIQSQLAMKPGILGALGNTGPNNIVALANLHAMGIAPPKVEVKEVNKPTPLILDDKGRTVDASGKEVELTHRMPTLKANIRAVKREQFRQQLKEKPGDDLESTSYFDQRVSITPAQRARRGFKFHDQGRFEKIAQRIRTKAQLERLQCEIAQAAKKTGIQASTKLALIAPRKEVREGEVPNLEWWDTYILPFNVELTPETKFEQLELFGVTNLVEHPAQISPPVDTDKAVTLGVYLTKKEQKKLRRQTRREAQKEVQERVRLGLMPPPEPKVRISNLMRVLGTEAVQDPTKVEAHVRAQMAKRQKAHEEANAARKLTSEQRKEKKVKKLKEDITDGVHIAVYRIRNLQNPAKKFKVEANANQLYLTGTVVLHRDVNLVVVEGGPKSQKKFKRLMMHRIKWVEHNSKRDDPDGDDDTKRNNKCWLIWEDSPVLFSTAARCCKYSRVDGEVKRGGVSCRYISSFVPVSSQRPADRAGKMAAGSGAASGHGPRGSTAALEASLDRRFQGVSNTMESIQGLSTWCIENKRSHGLIVRYWMKWLKKSDNNHRLNLFYLANDVIQNCKRKNAIVFRPAFAEALPNAVLLIKDVKVRRSVERILTIWEERSVYPEEVIAQLKANLNKREKEREKQKEKEKEREKAKEKAKEKEKEKEKEKAKEKETSPANAPANTKAALKSKIVAEFTPHSLVEQLSRHKREVAEEEFREKQLAALRVDVCSTEALKRLKDKAGGNKFAKDVEDGSLKLQEFVSFLESELQTGPPLLEALGNADIFYEMQYKEVKIVANAYNAFANRVASLKRKLDSLKSTLPGPEDSPIPSPSEDAPSPTGSDSPWGPGASRAQVDPELDGKAMDDGEIHTDNRDMEDMDMSDEEAAAAGDEKKDKASAAVSKAAKSDSAPKLPSTPTKASKTNSTAAVTATPVTPTSAAAQSAPATPLGVNLAKVDLGKISSILSSLTSVMKNTGLSSLLQSVTNSASATPTRTSPESSTVKTPLTPTTPKTKPSLGNSLKRDSSGRTRDWEKERQLSPPPPPLPRTSAPSVSPPSLESKINSFLQGNPGFSLALGDASPDGVDGTPVRDEAAGTPTQDEIMDTPGSLPESLGSSGGHNLSPTAYRSEPWDAVITPSGSNSDGVLLGSSSSRYGAGKKSSTKIKDDEAMNVRRQVSSSPSNDMKGKKESQLRMMGINRAMGERRLSAGSRKMSTGSDDGSLTGKRDDKGKSQESPGRDGKGGQYHRIETLVSPCTEGAPIQTLGYSNRPLAGERIKTLSPPNPLVLTWLHPKTLLQLLSHLGINEGQHNGISPLIQSLLPRRCPLSNTHLRATPILSERLHVFESLREKRGSETRVDASEKPLSIRLADGRTVKGKAGVTTPLFVAQSVRVKGALVSKVNGELWELGQPLEADCELQLLGFDTVEGKQAAWRTAACVLGGVLEGVFGAKVCREGASELGFYSDHLLDNGALSLSDVEDRCKDAAALRLPLSTLELNVEEVRELFQLSPVTLANQTESSGLMRLSGVAFPGEKDKDEWEREQEEARRRDHRRIGTDQELFFFNDVSPGSCFFLPKGAHIYNRLTDFIKSEYQRRGFTEVVTPTLYSTALWERSGHWEHYSENMFTVTLMFEQRVRSWRELPLRWADFGALHRNELSGTLGGLTRVRRFCQDDAHIFCTPEQLEEEIVSCLDFVRSVYRVFGFSFHCLLSTRPTPCLGEPEQWDSAEQHFGERWELNAGDGAFYGPKIDIQIRDAIGRQHQCATVQLDFQLPIRFDLQYVGQDGQLHRPVMIHRAVLGSLERMIAILAENFGGKWLYVLWGFVVVMTSVTKAAKRKARHTANGTATPTPGLAANEDEAEDNRREEDRGSDGGDGQVVRREEAKRNAEQESTESPAADKVPTSTATPGKPHRHVDRPSHTHTEHVCVGAALDSRAEQCAAFNTQEFMGRLYNWEPFTEVGADKQCELTCRPASYRFYVRQAERVRDGTPCFNVSSNDVCVEGRCLTEGCDGVLGSGSVIDKCGVCGGQETSCRKVTGSFQNVVVPLGYHKVLDIPPGATFINITERRASPNYLAMRSGTGASVVNGRWAVDPPGEYQAGGTTFTYTRPRTHAEGEEEKGESLKAPGPTSTQLQLYIIFHKENPGIDYEFYIPVEKKEGGRERLTERERPMERERPREREPARAPLRRSAPNRNARIPPRTDLPLDTQPPFVWKRGGLTECSASCGKGFQYREILCINRHTDEEVPERKCDSAAKPAPEEEPCNTHSCPPFWEASAWSECSVSCGPGMQQRQLQCRQSFGNRSTMVHPQRCANLTPPESTQACQLGLCSHWEVSSDWSMCSVDCGVGRRTRGVRCVSDQGSVVNDKECNSRLRPQGSEECNMGPCVTNWYFTGWSSTCSAQCGPGVQRREVVCLTRGGVREGKGGGECVGDKPAEMKACNGGLCVPTAMWYSSPWTQCNVPCGNGTQRRDIICVHKTGNDFAVVPASECAHLDKPAAVQECEMGECRAQWFTTEWSACSRSCGKGLQMREVRCLTPDKTHSPECDSTTKPEQEQICNTIPCSPQVSDENCRDRRHNCVMVVQARLCVYSYYKTACCASYWSSVGRSSPGIPAPDRFAPQPPPSPSHPLHSVPMKEADAIKLFVGQIPRNLEEKDLKPIFEQFGKIYELTVIKDKYTGMHKGCAFLTYCARESALKAQSALHEQKTLPGMNRPIQVKPADSEGRGEDRKLFVGMLGKQQSDEDVRRLFEPFGSIDECTVLRGPDGTSKGCAFVKFQGHVEAQAAINSLHGSRTMPGASSSLVVKFADTEKERGLRRMQQVASQLGIFSPMTLNYPAYNAYTQALVQQQALVAQSAYLSPVATVAAVQMQQMAALNANGIIATPITPITPSSGTNTPPTIAATPVPALPPPIGVNGYSSLPAQANGQQATETLYTNGVHPYQAQSPVAALDPLQQAYAGMQHYTEGCNIFIYHLPQEFSDSEMLQMFLPFGNVISAKVFVDRATNQSKCFGFVSFDNPASAQAAIQAMNGFQIGMKRLKVQLKRPKDANRPY</sequence>
<evidence type="ECO:0000259" key="37">
    <source>
        <dbReference type="PROSITE" id="PS51025"/>
    </source>
</evidence>
<dbReference type="PANTHER" id="PTHR11451:SF42">
    <property type="entry name" value="THREONINE--TRNA LIGASE"/>
    <property type="match status" value="1"/>
</dbReference>
<evidence type="ECO:0000256" key="19">
    <source>
        <dbReference type="ARBA" id="ARBA00022833"/>
    </source>
</evidence>
<feature type="compositionally biased region" description="Basic and acidic residues" evidence="34">
    <location>
        <begin position="1470"/>
        <end position="1487"/>
    </location>
</feature>
<keyword evidence="25" id="KW-0508">mRNA splicing</keyword>
<evidence type="ECO:0000256" key="2">
    <source>
        <dbReference type="ARBA" id="ARBA00004496"/>
    </source>
</evidence>
<dbReference type="GO" id="GO:0005524">
    <property type="term" value="F:ATP binding"/>
    <property type="evidence" value="ECO:0007669"/>
    <property type="project" value="UniProtKB-KW"/>
</dbReference>
<feature type="region of interest" description="Disordered" evidence="34">
    <location>
        <begin position="1814"/>
        <end position="1856"/>
    </location>
</feature>
<feature type="compositionally biased region" description="Polar residues" evidence="34">
    <location>
        <begin position="1748"/>
        <end position="1764"/>
    </location>
</feature>
<feature type="compositionally biased region" description="Basic and acidic residues" evidence="34">
    <location>
        <begin position="248"/>
        <end position="259"/>
    </location>
</feature>
<keyword evidence="17" id="KW-0677">Repeat</keyword>
<dbReference type="SMART" id="SM00360">
    <property type="entry name" value="RRM"/>
    <property type="match status" value="3"/>
</dbReference>
<feature type="region of interest" description="Disordered" evidence="34">
    <location>
        <begin position="1247"/>
        <end position="1296"/>
    </location>
</feature>
<dbReference type="Pfam" id="PF08686">
    <property type="entry name" value="PLAC"/>
    <property type="match status" value="1"/>
</dbReference>
<dbReference type="CDD" id="cd00771">
    <property type="entry name" value="ThrRS_core"/>
    <property type="match status" value="1"/>
</dbReference>
<evidence type="ECO:0000256" key="15">
    <source>
        <dbReference type="ARBA" id="ARBA00022728"/>
    </source>
</evidence>
<dbReference type="Pfam" id="PF08572">
    <property type="entry name" value="PRP3"/>
    <property type="match status" value="1"/>
</dbReference>
<dbReference type="FunFam" id="1.25.40.90:FF:000020">
    <property type="entry name" value="regulation of nuclear pre-mRNA domain-containing protein 2 isoform X1"/>
    <property type="match status" value="1"/>
</dbReference>
<dbReference type="GO" id="GO:0046872">
    <property type="term" value="F:metal ion binding"/>
    <property type="evidence" value="ECO:0007669"/>
    <property type="project" value="UniProtKB-KW"/>
</dbReference>
<evidence type="ECO:0000256" key="8">
    <source>
        <dbReference type="ARBA" id="ARBA00022481"/>
    </source>
</evidence>
<dbReference type="GO" id="GO:0000976">
    <property type="term" value="F:transcription cis-regulatory region binding"/>
    <property type="evidence" value="ECO:0007669"/>
    <property type="project" value="InterPro"/>
</dbReference>
<dbReference type="SUPFAM" id="SSF54928">
    <property type="entry name" value="RNA-binding domain, RBD"/>
    <property type="match status" value="2"/>
</dbReference>
<evidence type="ECO:0000256" key="4">
    <source>
        <dbReference type="ARBA" id="ARBA00008226"/>
    </source>
</evidence>
<accession>A0A6A4TJS8</accession>
<dbReference type="SUPFAM" id="SSF55186">
    <property type="entry name" value="ThrRS/AlaRS common domain"/>
    <property type="match status" value="1"/>
</dbReference>
<evidence type="ECO:0000259" key="39">
    <source>
        <dbReference type="PROSITE" id="PS51880"/>
    </source>
</evidence>
<dbReference type="Pfam" id="PF15673">
    <property type="entry name" value="Ciart"/>
    <property type="match status" value="1"/>
</dbReference>
<dbReference type="GO" id="GO:0032922">
    <property type="term" value="P:circadian regulation of gene expression"/>
    <property type="evidence" value="ECO:0007669"/>
    <property type="project" value="InterPro"/>
</dbReference>
<dbReference type="Pfam" id="PF19030">
    <property type="entry name" value="TSP1_ADAMTS"/>
    <property type="match status" value="6"/>
</dbReference>
<feature type="compositionally biased region" description="Basic and acidic residues" evidence="34">
    <location>
        <begin position="484"/>
        <end position="509"/>
    </location>
</feature>
<feature type="domain" description="CID" evidence="38">
    <location>
        <begin position="1119"/>
        <end position="1249"/>
    </location>
</feature>
<dbReference type="Pfam" id="PF01480">
    <property type="entry name" value="PWI"/>
    <property type="match status" value="1"/>
</dbReference>
<evidence type="ECO:0000256" key="23">
    <source>
        <dbReference type="ARBA" id="ARBA00022990"/>
    </source>
</evidence>
<evidence type="ECO:0000256" key="14">
    <source>
        <dbReference type="ARBA" id="ARBA00022723"/>
    </source>
</evidence>
<keyword evidence="19" id="KW-0862">Zinc</keyword>
<feature type="compositionally biased region" description="Basic and acidic residues" evidence="34">
    <location>
        <begin position="2470"/>
        <end position="2497"/>
    </location>
</feature>
<dbReference type="SUPFAM" id="SSF55681">
    <property type="entry name" value="Class II aaRS and biotin synthetases"/>
    <property type="match status" value="1"/>
</dbReference>
<evidence type="ECO:0000256" key="18">
    <source>
        <dbReference type="ARBA" id="ARBA00022741"/>
    </source>
</evidence>
<dbReference type="GO" id="GO:0006397">
    <property type="term" value="P:mRNA processing"/>
    <property type="evidence" value="ECO:0007669"/>
    <property type="project" value="UniProtKB-KW"/>
</dbReference>
<dbReference type="Gene3D" id="3.10.20.30">
    <property type="match status" value="1"/>
</dbReference>
<feature type="compositionally biased region" description="Low complexity" evidence="34">
    <location>
        <begin position="1509"/>
        <end position="1526"/>
    </location>
</feature>
<dbReference type="PROSITE" id="PS50102">
    <property type="entry name" value="RRM"/>
    <property type="match status" value="3"/>
</dbReference>
<dbReference type="GO" id="GO:0003723">
    <property type="term" value="F:RNA binding"/>
    <property type="evidence" value="ECO:0007669"/>
    <property type="project" value="UniProtKB-UniRule"/>
</dbReference>
<feature type="region of interest" description="Disordered" evidence="34">
    <location>
        <begin position="475"/>
        <end position="543"/>
    </location>
</feature>
<dbReference type="Gene3D" id="3.30.70.330">
    <property type="match status" value="3"/>
</dbReference>
<dbReference type="FunFam" id="1.20.1390.10:FF:000003">
    <property type="entry name" value="U4/U6 small nuclear ribonucleoprotein Prp3"/>
    <property type="match status" value="1"/>
</dbReference>
<evidence type="ECO:0000259" key="38">
    <source>
        <dbReference type="PROSITE" id="PS51391"/>
    </source>
</evidence>
<feature type="compositionally biased region" description="Polar residues" evidence="34">
    <location>
        <begin position="1595"/>
        <end position="1609"/>
    </location>
</feature>
<dbReference type="InterPro" id="IPR002320">
    <property type="entry name" value="Thr-tRNA-ligase_IIa"/>
</dbReference>
<reference evidence="40 41" key="1">
    <citation type="submission" date="2019-06" db="EMBL/GenBank/DDBJ databases">
        <title>Draft genomes of female and male turbot (Scophthalmus maximus).</title>
        <authorList>
            <person name="Xu H."/>
            <person name="Xu X.-W."/>
            <person name="Shao C."/>
            <person name="Chen S."/>
        </authorList>
    </citation>
    <scope>NUCLEOTIDE SEQUENCE [LARGE SCALE GENOMIC DNA]</scope>
    <source>
        <strain evidence="40">Ysfricsl-2016a</strain>
        <tissue evidence="40">Blood</tissue>
    </source>
</reference>
<keyword evidence="8" id="KW-0488">Methylation</keyword>
<feature type="domain" description="TGS" evidence="39">
    <location>
        <begin position="1973"/>
        <end position="2032"/>
    </location>
</feature>
<dbReference type="InterPro" id="IPR033728">
    <property type="entry name" value="ThrRS_core"/>
</dbReference>
<comment type="similarity">
    <text evidence="5">Belongs to the CELF/BRUNOL family.</text>
</comment>
<dbReference type="GO" id="GO:0005576">
    <property type="term" value="C:extracellular region"/>
    <property type="evidence" value="ECO:0007669"/>
    <property type="project" value="UniProtKB-SubCell"/>
</dbReference>
<comment type="similarity">
    <text evidence="4">Belongs to the class-II aminoacyl-tRNA synthetase family.</text>
</comment>
<evidence type="ECO:0000256" key="20">
    <source>
        <dbReference type="ARBA" id="ARBA00022840"/>
    </source>
</evidence>
<dbReference type="InterPro" id="IPR031373">
    <property type="entry name" value="Ciart"/>
</dbReference>
<dbReference type="InterPro" id="IPR045864">
    <property type="entry name" value="aa-tRNA-synth_II/BPL/LPL"/>
</dbReference>
<dbReference type="Proteomes" id="UP000438429">
    <property type="component" value="Unassembled WGS sequence"/>
</dbReference>
<evidence type="ECO:0000256" key="17">
    <source>
        <dbReference type="ARBA" id="ARBA00022737"/>
    </source>
</evidence>
<dbReference type="SMART" id="SM00582">
    <property type="entry name" value="RPR"/>
    <property type="match status" value="1"/>
</dbReference>
<evidence type="ECO:0000256" key="24">
    <source>
        <dbReference type="ARBA" id="ARBA00023146"/>
    </source>
</evidence>
<dbReference type="GO" id="GO:0004829">
    <property type="term" value="F:threonine-tRNA ligase activity"/>
    <property type="evidence" value="ECO:0007669"/>
    <property type="project" value="UniProtKB-EC"/>
</dbReference>
<evidence type="ECO:0000313" key="41">
    <source>
        <dbReference type="Proteomes" id="UP000438429"/>
    </source>
</evidence>
<dbReference type="GO" id="GO:0008380">
    <property type="term" value="P:RNA splicing"/>
    <property type="evidence" value="ECO:0007669"/>
    <property type="project" value="UniProtKB-KW"/>
</dbReference>
<keyword evidence="12" id="KW-0436">Ligase</keyword>
<keyword evidence="10" id="KW-0964">Secreted</keyword>
<feature type="compositionally biased region" description="Low complexity" evidence="34">
    <location>
        <begin position="2791"/>
        <end position="2804"/>
    </location>
</feature>
<keyword evidence="15" id="KW-0747">Spliceosome</keyword>
<organism evidence="40 41">
    <name type="scientific">Scophthalmus maximus</name>
    <name type="common">Turbot</name>
    <name type="synonym">Psetta maxima</name>
    <dbReference type="NCBI Taxonomy" id="52904"/>
    <lineage>
        <taxon>Eukaryota</taxon>
        <taxon>Metazoa</taxon>
        <taxon>Chordata</taxon>
        <taxon>Craniata</taxon>
        <taxon>Vertebrata</taxon>
        <taxon>Euteleostomi</taxon>
        <taxon>Actinopterygii</taxon>
        <taxon>Neopterygii</taxon>
        <taxon>Teleostei</taxon>
        <taxon>Neoteleostei</taxon>
        <taxon>Acanthomorphata</taxon>
        <taxon>Carangaria</taxon>
        <taxon>Pleuronectiformes</taxon>
        <taxon>Pleuronectoidei</taxon>
        <taxon>Scophthalmidae</taxon>
        <taxon>Scophthalmus</taxon>
    </lineage>
</organism>
<evidence type="ECO:0000256" key="26">
    <source>
        <dbReference type="ARBA" id="ARBA00023242"/>
    </source>
</evidence>
<keyword evidence="16" id="KW-0732">Signal</keyword>
<dbReference type="InterPro" id="IPR008942">
    <property type="entry name" value="ENTH_VHS"/>
</dbReference>
<dbReference type="CDD" id="cd01667">
    <property type="entry name" value="TGS_ThrRS"/>
    <property type="match status" value="1"/>
</dbReference>
<dbReference type="InterPro" id="IPR000884">
    <property type="entry name" value="TSP1_rpt"/>
</dbReference>
<dbReference type="Gene3D" id="2.20.100.10">
    <property type="entry name" value="Thrombospondin type-1 (TSP1) repeat"/>
    <property type="match status" value="6"/>
</dbReference>
<dbReference type="EMBL" id="VEVO01000002">
    <property type="protein sequence ID" value="KAF0045445.1"/>
    <property type="molecule type" value="Genomic_DNA"/>
</dbReference>
<feature type="domain" description="RRM" evidence="35">
    <location>
        <begin position="3247"/>
        <end position="3328"/>
    </location>
</feature>
<evidence type="ECO:0000256" key="22">
    <source>
        <dbReference type="ARBA" id="ARBA00022917"/>
    </source>
</evidence>
<keyword evidence="11" id="KW-0597">Phosphoprotein</keyword>
<evidence type="ECO:0000256" key="10">
    <source>
        <dbReference type="ARBA" id="ARBA00022525"/>
    </source>
</evidence>
<comment type="subcellular location">
    <subcellularLocation>
        <location evidence="2">Cytoplasm</location>
    </subcellularLocation>
    <subcellularLocation>
        <location evidence="1">Nucleus</location>
    </subcellularLocation>
    <subcellularLocation>
        <location evidence="3">Secreted</location>
    </subcellularLocation>
</comment>
<dbReference type="SMART" id="SM00311">
    <property type="entry name" value="PWI"/>
    <property type="match status" value="1"/>
</dbReference>
<evidence type="ECO:0000259" key="36">
    <source>
        <dbReference type="PROSITE" id="PS50862"/>
    </source>
</evidence>
<dbReference type="PROSITE" id="PS51025">
    <property type="entry name" value="PWI"/>
    <property type="match status" value="1"/>
</dbReference>
<dbReference type="EC" id="6.1.1.3" evidence="6"/>
<dbReference type="PANTHER" id="PTHR11451">
    <property type="entry name" value="THREONINE-TRNA LIGASE"/>
    <property type="match status" value="1"/>
</dbReference>
<dbReference type="Gene3D" id="3.30.930.10">
    <property type="entry name" value="Bira Bifunctional Protein, Domain 2"/>
    <property type="match status" value="1"/>
</dbReference>
<dbReference type="InterPro" id="IPR002314">
    <property type="entry name" value="aa-tRNA-synt_IIb"/>
</dbReference>
<evidence type="ECO:0000256" key="21">
    <source>
        <dbReference type="ARBA" id="ARBA00022884"/>
    </source>
</evidence>
<feature type="domain" description="PWI" evidence="37">
    <location>
        <begin position="392"/>
        <end position="489"/>
    </location>
</feature>
<dbReference type="InterPro" id="IPR018163">
    <property type="entry name" value="Thr/Ala-tRNA-synth_IIc_edit"/>
</dbReference>
<dbReference type="PROSITE" id="PS51880">
    <property type="entry name" value="TGS"/>
    <property type="match status" value="1"/>
</dbReference>
<feature type="compositionally biased region" description="Polar residues" evidence="34">
    <location>
        <begin position="1666"/>
        <end position="1678"/>
    </location>
</feature>
<evidence type="ECO:0000259" key="35">
    <source>
        <dbReference type="PROSITE" id="PS50102"/>
    </source>
</evidence>
<dbReference type="GO" id="GO:0006435">
    <property type="term" value="P:threonyl-tRNA aminoacylation"/>
    <property type="evidence" value="ECO:0007669"/>
    <property type="project" value="InterPro"/>
</dbReference>
<feature type="region of interest" description="Disordered" evidence="34">
    <location>
        <begin position="2444"/>
        <end position="2530"/>
    </location>
</feature>
<dbReference type="Gene3D" id="1.25.40.90">
    <property type="match status" value="1"/>
</dbReference>
<dbReference type="FunFam" id="2.20.100.10:FF:000005">
    <property type="entry name" value="ADAM metallopeptidase with thrombospondin type 1 motif 9"/>
    <property type="match status" value="2"/>
</dbReference>
<feature type="compositionally biased region" description="Acidic residues" evidence="34">
    <location>
        <begin position="1488"/>
        <end position="1497"/>
    </location>
</feature>
<feature type="region of interest" description="Disordered" evidence="34">
    <location>
        <begin position="1097"/>
        <end position="1120"/>
    </location>
</feature>
<feature type="region of interest" description="Disordered" evidence="34">
    <location>
        <begin position="1595"/>
        <end position="1802"/>
    </location>
</feature>
<dbReference type="InterPro" id="IPR004095">
    <property type="entry name" value="TGS"/>
</dbReference>
<dbReference type="FunFam" id="3.30.70.330:FF:000007">
    <property type="entry name" value="CUGBP Elav-like family member 4 isoform 3"/>
    <property type="match status" value="1"/>
</dbReference>
<dbReference type="InterPro" id="IPR010909">
    <property type="entry name" value="PLAC"/>
</dbReference>
<dbReference type="Gene3D" id="1.20.1390.10">
    <property type="entry name" value="PWI domain"/>
    <property type="match status" value="1"/>
</dbReference>
<feature type="region of interest" description="Disordered" evidence="34">
    <location>
        <begin position="1429"/>
        <end position="1559"/>
    </location>
</feature>
<comment type="catalytic activity">
    <reaction evidence="30">
        <text>tRNA(Thr) + L-threonine + ATP = L-threonyl-tRNA(Thr) + AMP + diphosphate + H(+)</text>
        <dbReference type="Rhea" id="RHEA:24624"/>
        <dbReference type="Rhea" id="RHEA-COMP:9670"/>
        <dbReference type="Rhea" id="RHEA-COMP:9704"/>
        <dbReference type="ChEBI" id="CHEBI:15378"/>
        <dbReference type="ChEBI" id="CHEBI:30616"/>
        <dbReference type="ChEBI" id="CHEBI:33019"/>
        <dbReference type="ChEBI" id="CHEBI:57926"/>
        <dbReference type="ChEBI" id="CHEBI:78442"/>
        <dbReference type="ChEBI" id="CHEBI:78534"/>
        <dbReference type="ChEBI" id="CHEBI:456215"/>
        <dbReference type="EC" id="6.1.1.3"/>
    </reaction>
</comment>
<dbReference type="InterPro" id="IPR010541">
    <property type="entry name" value="Prp3_C"/>
</dbReference>
<evidence type="ECO:0000256" key="31">
    <source>
        <dbReference type="ARBA" id="ARBA00062892"/>
    </source>
</evidence>
<keyword evidence="24" id="KW-0030">Aminoacyl-tRNA synthetase</keyword>
<dbReference type="FunFam" id="2.60.120.830:FF:000001">
    <property type="entry name" value="A disintegrin and metalloproteinase with thrombospondin motifs 1"/>
    <property type="match status" value="1"/>
</dbReference>
<dbReference type="Pfam" id="PF19236">
    <property type="entry name" value="ADAMTS_CR_3"/>
    <property type="match status" value="1"/>
</dbReference>
<feature type="region of interest" description="Disordered" evidence="34">
    <location>
        <begin position="2768"/>
        <end position="2816"/>
    </location>
</feature>
<dbReference type="InterPro" id="IPR000504">
    <property type="entry name" value="RRM_dom"/>
</dbReference>
<dbReference type="InterPro" id="IPR036383">
    <property type="entry name" value="TSP1_rpt_sf"/>
</dbReference>
<keyword evidence="14" id="KW-0479">Metal-binding</keyword>
<dbReference type="GO" id="GO:0005739">
    <property type="term" value="C:mitochondrion"/>
    <property type="evidence" value="ECO:0007669"/>
    <property type="project" value="TreeGrafter"/>
</dbReference>